<dbReference type="PROSITE" id="PS00524">
    <property type="entry name" value="SMB_1"/>
    <property type="match status" value="1"/>
</dbReference>
<keyword evidence="1" id="KW-1015">Disulfide bond</keyword>
<evidence type="ECO:0000256" key="4">
    <source>
        <dbReference type="SAM" id="SignalP"/>
    </source>
</evidence>
<feature type="signal peptide" evidence="4">
    <location>
        <begin position="1"/>
        <end position="24"/>
    </location>
</feature>
<organism evidence="6 7">
    <name type="scientific">Branchiostoma belcheri</name>
    <name type="common">Amphioxus</name>
    <dbReference type="NCBI Taxonomy" id="7741"/>
    <lineage>
        <taxon>Eukaryota</taxon>
        <taxon>Metazoa</taxon>
        <taxon>Chordata</taxon>
        <taxon>Cephalochordata</taxon>
        <taxon>Leptocardii</taxon>
        <taxon>Amphioxiformes</taxon>
        <taxon>Branchiostomatidae</taxon>
        <taxon>Branchiostoma</taxon>
    </lineage>
</organism>
<feature type="region of interest" description="Disordered" evidence="2">
    <location>
        <begin position="1134"/>
        <end position="1166"/>
    </location>
</feature>
<evidence type="ECO:0000313" key="7">
    <source>
        <dbReference type="RefSeq" id="XP_019633506.1"/>
    </source>
</evidence>
<sequence length="1166" mass="124050">MWSKTLGSPAVALVILLLVTGGSPNEPPGTTPTTGPAEILTTSAGTVTGAEQSIDESGVPLDGGLNSGDHDASAPEEAGHPSPVPTDTNTWVVSTTTQNTIAEESVDQTVSDDKLNTSFPLDPPENSSLSNHQEDGEKETAEDSYDIDGFLPVWGPLQTLSPEFEVQEETGTDKPQAATDIMSVPTEENKAGEETFGGGFGWGPLLPPPEDTNEATIEVQTPSVPEDGDKTGEETFGGGFGWGPLLPPQEPTEAPAEAQTPSVSKDGDKTEEQLTGEETFGGGFGWGPLLPPEEPKEDKTEASTPSVLNEGDKTGEETFGGGFGWGPLLPPEEPKEDKTEASTPSVLNEGDKTGEETFGGGFGWGPLLPPEEPKEDKTEASTPSVPNESDKTGEETFGGGFGWGPLLPPQEPNEAPAEAPTPSVPSEGDKAEDEAFGGGFAIGWGPLLPPREPTEAPIETPTTRISEQESGEQFGVLRPPPPASMGGGPIGWGPLLPPRPTEPPLFRDVLNQEYGRKYPAVAPCIEKAMCTSMLDRGGQIDMLQTRCHCDIQCRDFRDCCVDIDDVEPLNTTGSPGPAAIIHPDSCRWRCGRTALFSTVSCGCDAGCKTNNTCCVDYVDVCVTGSARNSRQDVHEPLQCGHAPNATDHYWMVASCPERYPASRVRTLCEAPGDSTDDLLLQVPVVENVTGVPYRNMFCGICNEAQEMVTWETHVLCTPGLDEARVRTNLSGVLGEGLCTRQAFRPSSTLPARRCFPPVQPKPSLRSSSMCNATECRRLTAMVYQKQTGQPFRNGYCLGCVYDIDTVASADTALSCKSLDEIANHQRLLHLAPQSSEMSAIRLDAKAVGVAVGDCENDSLYDPYENTCRDLGITLNFQTASKALADLSQKYLYIVLNILSLLSLLMFVCFLVRERKRLKPSVVAKISLLAALVLAQGSQIFGDVSSSPVMCKVSAVGKLLFSLVALITVTVIMRYLMPASDTAILSKCKVAAHLAGPWALAILVVTALLVVDLLDDLVNFVIEYDQGSCWFDNSVQAAILLGVPAAVFTLISCCCLAVGFVAHRRTHTSVVQFACFAEGALLIVLTTGVCAVGVLAVTQASAALDTAFKFSLASLPGVLALVFILSSKRNASNTCRKEAAVSGPDSNQEPDREVAETDVTEDNEQPL</sequence>
<dbReference type="KEGG" id="bbel:109476931"/>
<feature type="region of interest" description="Disordered" evidence="2">
    <location>
        <begin position="221"/>
        <end position="435"/>
    </location>
</feature>
<feature type="domain" description="SMB" evidence="5">
    <location>
        <begin position="582"/>
        <end position="625"/>
    </location>
</feature>
<feature type="compositionally biased region" description="Polar residues" evidence="2">
    <location>
        <begin position="40"/>
        <end position="51"/>
    </location>
</feature>
<feature type="transmembrane region" description="Helical" evidence="3">
    <location>
        <begin position="1107"/>
        <end position="1126"/>
    </location>
</feature>
<feature type="region of interest" description="Disordered" evidence="2">
    <location>
        <begin position="23"/>
        <end position="90"/>
    </location>
</feature>
<dbReference type="CDD" id="cd00637">
    <property type="entry name" value="7tm_classA_rhodopsin-like"/>
    <property type="match status" value="1"/>
</dbReference>
<dbReference type="AlphaFoldDB" id="A0A6P4ZV77"/>
<dbReference type="Proteomes" id="UP000515135">
    <property type="component" value="Unplaced"/>
</dbReference>
<dbReference type="OrthoDB" id="10048178at2759"/>
<dbReference type="Gene3D" id="1.20.1070.10">
    <property type="entry name" value="Rhodopsin 7-helix transmembrane proteins"/>
    <property type="match status" value="1"/>
</dbReference>
<feature type="transmembrane region" description="Helical" evidence="3">
    <location>
        <begin position="1033"/>
        <end position="1060"/>
    </location>
</feature>
<evidence type="ECO:0000256" key="2">
    <source>
        <dbReference type="SAM" id="MobiDB-lite"/>
    </source>
</evidence>
<dbReference type="SMART" id="SM00201">
    <property type="entry name" value="SO"/>
    <property type="match status" value="1"/>
</dbReference>
<feature type="transmembrane region" description="Helical" evidence="3">
    <location>
        <begin position="1072"/>
        <end position="1095"/>
    </location>
</feature>
<keyword evidence="4" id="KW-0732">Signal</keyword>
<dbReference type="PANTHER" id="PTHR45902:SF1">
    <property type="entry name" value="LATROPHILIN RECEPTOR-LIKE PROTEIN A"/>
    <property type="match status" value="1"/>
</dbReference>
<dbReference type="InterPro" id="IPR036024">
    <property type="entry name" value="Somatomedin_B-like_dom_sf"/>
</dbReference>
<accession>A0A6P4ZV77</accession>
<feature type="region of interest" description="Disordered" evidence="2">
    <location>
        <begin position="104"/>
        <end position="143"/>
    </location>
</feature>
<evidence type="ECO:0000313" key="6">
    <source>
        <dbReference type="Proteomes" id="UP000515135"/>
    </source>
</evidence>
<dbReference type="InterPro" id="IPR001212">
    <property type="entry name" value="Somatomedin_B_dom"/>
</dbReference>
<dbReference type="SUPFAM" id="SSF90188">
    <property type="entry name" value="Somatomedin B domain"/>
    <property type="match status" value="1"/>
</dbReference>
<gene>
    <name evidence="7" type="primary">LOC109476931</name>
</gene>
<feature type="compositionally biased region" description="Low complexity" evidence="2">
    <location>
        <begin position="412"/>
        <end position="421"/>
    </location>
</feature>
<feature type="transmembrane region" description="Helical" evidence="3">
    <location>
        <begin position="921"/>
        <end position="940"/>
    </location>
</feature>
<dbReference type="PROSITE" id="PS50958">
    <property type="entry name" value="SMB_2"/>
    <property type="match status" value="1"/>
</dbReference>
<dbReference type="RefSeq" id="XP_019633506.1">
    <property type="nucleotide sequence ID" value="XM_019777947.1"/>
</dbReference>
<name>A0A6P4ZV77_BRABE</name>
<dbReference type="Gene3D" id="4.10.410.20">
    <property type="match status" value="1"/>
</dbReference>
<feature type="transmembrane region" description="Helical" evidence="3">
    <location>
        <begin position="890"/>
        <end position="909"/>
    </location>
</feature>
<dbReference type="Pfam" id="PF01033">
    <property type="entry name" value="Somatomedin_B"/>
    <property type="match status" value="1"/>
</dbReference>
<feature type="transmembrane region" description="Helical" evidence="3">
    <location>
        <begin position="993"/>
        <end position="1013"/>
    </location>
</feature>
<feature type="compositionally biased region" description="Basic and acidic residues" evidence="2">
    <location>
        <begin position="68"/>
        <end position="79"/>
    </location>
</feature>
<keyword evidence="3" id="KW-1133">Transmembrane helix</keyword>
<evidence type="ECO:0000256" key="1">
    <source>
        <dbReference type="ARBA" id="ARBA00023157"/>
    </source>
</evidence>
<evidence type="ECO:0000256" key="3">
    <source>
        <dbReference type="SAM" id="Phobius"/>
    </source>
</evidence>
<keyword evidence="6" id="KW-1185">Reference proteome</keyword>
<feature type="compositionally biased region" description="Basic and acidic residues" evidence="2">
    <location>
        <begin position="132"/>
        <end position="141"/>
    </location>
</feature>
<dbReference type="InterPro" id="IPR053231">
    <property type="entry name" value="GPCR_LN-TM7"/>
</dbReference>
<keyword evidence="3" id="KW-0472">Membrane</keyword>
<reference evidence="7" key="1">
    <citation type="submission" date="2025-08" db="UniProtKB">
        <authorList>
            <consortium name="RefSeq"/>
        </authorList>
    </citation>
    <scope>IDENTIFICATION</scope>
    <source>
        <tissue evidence="7">Gonad</tissue>
    </source>
</reference>
<dbReference type="GeneID" id="109476931"/>
<protein>
    <submittedName>
        <fullName evidence="7">Uncharacterized protein LOC109476931</fullName>
    </submittedName>
</protein>
<feature type="chain" id="PRO_5027849575" evidence="4">
    <location>
        <begin position="25"/>
        <end position="1166"/>
    </location>
</feature>
<keyword evidence="3" id="KW-0812">Transmembrane</keyword>
<evidence type="ECO:0000259" key="5">
    <source>
        <dbReference type="PROSITE" id="PS50958"/>
    </source>
</evidence>
<dbReference type="PANTHER" id="PTHR45902">
    <property type="entry name" value="LATROPHILIN RECEPTOR-LIKE PROTEIN A"/>
    <property type="match status" value="1"/>
</dbReference>
<feature type="transmembrane region" description="Helical" evidence="3">
    <location>
        <begin position="952"/>
        <end position="972"/>
    </location>
</feature>
<proteinExistence type="predicted"/>
<feature type="compositionally biased region" description="Low complexity" evidence="2">
    <location>
        <begin position="251"/>
        <end position="261"/>
    </location>
</feature>
<feature type="compositionally biased region" description="Acidic residues" evidence="2">
    <location>
        <begin position="1155"/>
        <end position="1166"/>
    </location>
</feature>